<gene>
    <name evidence="2" type="ORF">VKT23_005902</name>
</gene>
<evidence type="ECO:0000313" key="3">
    <source>
        <dbReference type="Proteomes" id="UP001498398"/>
    </source>
</evidence>
<evidence type="ECO:0000256" key="1">
    <source>
        <dbReference type="SAM" id="MobiDB-lite"/>
    </source>
</evidence>
<name>A0ABR1JQ34_9AGAR</name>
<keyword evidence="3" id="KW-1185">Reference proteome</keyword>
<comment type="caution">
    <text evidence="2">The sequence shown here is derived from an EMBL/GenBank/DDBJ whole genome shotgun (WGS) entry which is preliminary data.</text>
</comment>
<organism evidence="2 3">
    <name type="scientific">Marasmiellus scandens</name>
    <dbReference type="NCBI Taxonomy" id="2682957"/>
    <lineage>
        <taxon>Eukaryota</taxon>
        <taxon>Fungi</taxon>
        <taxon>Dikarya</taxon>
        <taxon>Basidiomycota</taxon>
        <taxon>Agaricomycotina</taxon>
        <taxon>Agaricomycetes</taxon>
        <taxon>Agaricomycetidae</taxon>
        <taxon>Agaricales</taxon>
        <taxon>Marasmiineae</taxon>
        <taxon>Omphalotaceae</taxon>
        <taxon>Marasmiellus</taxon>
    </lineage>
</organism>
<sequence length="139" mass="16824">VDTSLEETQESRYSFIFKLPEEYKARQRREDEKLQKLEREGKKKAREYWKRTWKGKASRRYYRRASRDQQRRIRKDIEERRGRIEEVRKVEKAKCCRKKTERRKHANSLGGSHATPARGVFAKTAQYDQKNADSENDID</sequence>
<dbReference type="EMBL" id="JBANRG010000007">
    <property type="protein sequence ID" value="KAK7464695.1"/>
    <property type="molecule type" value="Genomic_DNA"/>
</dbReference>
<protein>
    <submittedName>
        <fullName evidence="2">Uncharacterized protein</fullName>
    </submittedName>
</protein>
<reference evidence="2 3" key="1">
    <citation type="submission" date="2024-01" db="EMBL/GenBank/DDBJ databases">
        <title>A draft genome for the cacao thread blight pathogen Marasmiellus scandens.</title>
        <authorList>
            <person name="Baruah I.K."/>
            <person name="Leung J."/>
            <person name="Bukari Y."/>
            <person name="Amoako-Attah I."/>
            <person name="Meinhardt L.W."/>
            <person name="Bailey B.A."/>
            <person name="Cohen S.P."/>
        </authorList>
    </citation>
    <scope>NUCLEOTIDE SEQUENCE [LARGE SCALE GENOMIC DNA]</scope>
    <source>
        <strain evidence="2 3">GH-19</strain>
    </source>
</reference>
<evidence type="ECO:0000313" key="2">
    <source>
        <dbReference type="EMBL" id="KAK7464695.1"/>
    </source>
</evidence>
<dbReference type="Proteomes" id="UP001498398">
    <property type="component" value="Unassembled WGS sequence"/>
</dbReference>
<feature type="region of interest" description="Disordered" evidence="1">
    <location>
        <begin position="96"/>
        <end position="139"/>
    </location>
</feature>
<proteinExistence type="predicted"/>
<feature type="compositionally biased region" description="Basic residues" evidence="1">
    <location>
        <begin position="96"/>
        <end position="106"/>
    </location>
</feature>
<accession>A0ABR1JQ34</accession>
<feature type="non-terminal residue" evidence="2">
    <location>
        <position position="1"/>
    </location>
</feature>